<dbReference type="EMBL" id="JAPDMZ010000023">
    <property type="protein sequence ID" value="KAK0555887.1"/>
    <property type="molecule type" value="Genomic_DNA"/>
</dbReference>
<evidence type="ECO:0000313" key="3">
    <source>
        <dbReference type="Proteomes" id="UP001176517"/>
    </source>
</evidence>
<reference evidence="2" key="1">
    <citation type="journal article" date="2023" name="PhytoFront">
        <title>Draft Genome Resources of Seven Strains of Tilletia horrida, Causal Agent of Kernel Smut of Rice.</title>
        <authorList>
            <person name="Khanal S."/>
            <person name="Antony Babu S."/>
            <person name="Zhou X.G."/>
        </authorList>
    </citation>
    <scope>NUCLEOTIDE SEQUENCE</scope>
    <source>
        <strain evidence="2">TX6</strain>
    </source>
</reference>
<gene>
    <name evidence="2" type="ORF">OC846_001553</name>
</gene>
<protein>
    <submittedName>
        <fullName evidence="2">Uncharacterized protein</fullName>
    </submittedName>
</protein>
<comment type="caution">
    <text evidence="2">The sequence shown here is derived from an EMBL/GenBank/DDBJ whole genome shotgun (WGS) entry which is preliminary data.</text>
</comment>
<dbReference type="Proteomes" id="UP001176517">
    <property type="component" value="Unassembled WGS sequence"/>
</dbReference>
<organism evidence="2 3">
    <name type="scientific">Tilletia horrida</name>
    <dbReference type="NCBI Taxonomy" id="155126"/>
    <lineage>
        <taxon>Eukaryota</taxon>
        <taxon>Fungi</taxon>
        <taxon>Dikarya</taxon>
        <taxon>Basidiomycota</taxon>
        <taxon>Ustilaginomycotina</taxon>
        <taxon>Exobasidiomycetes</taxon>
        <taxon>Tilletiales</taxon>
        <taxon>Tilletiaceae</taxon>
        <taxon>Tilletia</taxon>
    </lineage>
</organism>
<feature type="chain" id="PRO_5043043119" evidence="1">
    <location>
        <begin position="20"/>
        <end position="143"/>
    </location>
</feature>
<evidence type="ECO:0000256" key="1">
    <source>
        <dbReference type="SAM" id="SignalP"/>
    </source>
</evidence>
<name>A0AAN6GTW3_9BASI</name>
<feature type="signal peptide" evidence="1">
    <location>
        <begin position="1"/>
        <end position="19"/>
    </location>
</feature>
<dbReference type="AlphaFoldDB" id="A0AAN6GTW3"/>
<keyword evidence="3" id="KW-1185">Reference proteome</keyword>
<accession>A0AAN6GTW3</accession>
<keyword evidence="1" id="KW-0732">Signal</keyword>
<evidence type="ECO:0000313" key="2">
    <source>
        <dbReference type="EMBL" id="KAK0555887.1"/>
    </source>
</evidence>
<sequence>MIATRAIVALFVSAVAVQAAVNPEARLFGGSAATPSGPPGTAPVAGTICFDAFDCLFGGGGKGSVCSGGKCYTTTTATSTTKACTKKSCTKTATSTSTPLPSGVPAGYHATGKSCFDAGDCLVQNFSDFNQKCVQFKCYSNKN</sequence>
<proteinExistence type="predicted"/>